<evidence type="ECO:0000256" key="2">
    <source>
        <dbReference type="SAM" id="Coils"/>
    </source>
</evidence>
<proteinExistence type="predicted"/>
<dbReference type="GO" id="GO:0043093">
    <property type="term" value="P:FtsZ-dependent cytokinesis"/>
    <property type="evidence" value="ECO:0007669"/>
    <property type="project" value="InterPro"/>
</dbReference>
<dbReference type="AlphaFoldDB" id="A0A915U205"/>
<feature type="region of interest" description="Disordered" evidence="3">
    <location>
        <begin position="72"/>
        <end position="110"/>
    </location>
</feature>
<feature type="compositionally biased region" description="Acidic residues" evidence="3">
    <location>
        <begin position="76"/>
        <end position="94"/>
    </location>
</feature>
<evidence type="ECO:0000313" key="5">
    <source>
        <dbReference type="Proteomes" id="UP001063350"/>
    </source>
</evidence>
<sequence>MENNAELIRLEQFVDKLLSKYNDLKERFFRLEDTLRDRDAEIVELKATIEELQTERSEVGQRVSGLIDRIARWESEQDEEPAGEDVETGNESGDEGQAGVQGSLFRAEEQ</sequence>
<evidence type="ECO:0008006" key="6">
    <source>
        <dbReference type="Google" id="ProtNLM"/>
    </source>
</evidence>
<accession>A0A915U205</accession>
<name>A0A915U205_9BACT</name>
<feature type="coiled-coil region" evidence="2">
    <location>
        <begin position="7"/>
        <end position="62"/>
    </location>
</feature>
<dbReference type="Pfam" id="PF06005">
    <property type="entry name" value="ZapB"/>
    <property type="match status" value="1"/>
</dbReference>
<protein>
    <recommendedName>
        <fullName evidence="6">Cell division protein ZapB</fullName>
    </recommendedName>
</protein>
<dbReference type="GO" id="GO:0005737">
    <property type="term" value="C:cytoplasm"/>
    <property type="evidence" value="ECO:0007669"/>
    <property type="project" value="InterPro"/>
</dbReference>
<keyword evidence="1 2" id="KW-0175">Coiled coil</keyword>
<dbReference type="EMBL" id="AP024233">
    <property type="protein sequence ID" value="BCO09871.1"/>
    <property type="molecule type" value="Genomic_DNA"/>
</dbReference>
<evidence type="ECO:0000256" key="1">
    <source>
        <dbReference type="ARBA" id="ARBA00023054"/>
    </source>
</evidence>
<dbReference type="GO" id="GO:0090529">
    <property type="term" value="P:cell septum assembly"/>
    <property type="evidence" value="ECO:0007669"/>
    <property type="project" value="InterPro"/>
</dbReference>
<keyword evidence="5" id="KW-1185">Reference proteome</keyword>
<dbReference type="KEGG" id="ddu:GF1_22470"/>
<evidence type="ECO:0000256" key="3">
    <source>
        <dbReference type="SAM" id="MobiDB-lite"/>
    </source>
</evidence>
<dbReference type="Gene3D" id="1.10.287.1490">
    <property type="match status" value="1"/>
</dbReference>
<gene>
    <name evidence="4" type="ORF">GF1_22470</name>
</gene>
<evidence type="ECO:0000313" key="4">
    <source>
        <dbReference type="EMBL" id="BCO09871.1"/>
    </source>
</evidence>
<dbReference type="RefSeq" id="WP_267926609.1">
    <property type="nucleotide sequence ID" value="NZ_AP024233.1"/>
</dbReference>
<organism evidence="4 5">
    <name type="scientific">Desulfolithobacter dissulfuricans</name>
    <dbReference type="NCBI Taxonomy" id="2795293"/>
    <lineage>
        <taxon>Bacteria</taxon>
        <taxon>Pseudomonadati</taxon>
        <taxon>Thermodesulfobacteriota</taxon>
        <taxon>Desulfobulbia</taxon>
        <taxon>Desulfobulbales</taxon>
        <taxon>Desulfobulbaceae</taxon>
        <taxon>Desulfolithobacter</taxon>
    </lineage>
</organism>
<reference evidence="4" key="1">
    <citation type="submission" date="2020-12" db="EMBL/GenBank/DDBJ databases">
        <title>Desulfobium dissulfuricans gen. nov., sp. nov., a novel mesophilic, sulfate-reducing bacterium isolated from a deep-sea hydrothermal vent.</title>
        <authorList>
            <person name="Hashimoto Y."/>
            <person name="Tame A."/>
            <person name="Sawayama S."/>
            <person name="Miyazaki J."/>
            <person name="Takai K."/>
            <person name="Nakagawa S."/>
        </authorList>
    </citation>
    <scope>NUCLEOTIDE SEQUENCE</scope>
    <source>
        <strain evidence="4">GF1</strain>
    </source>
</reference>
<dbReference type="Proteomes" id="UP001063350">
    <property type="component" value="Chromosome"/>
</dbReference>
<dbReference type="InterPro" id="IPR009252">
    <property type="entry name" value="Cell_div_ZapB"/>
</dbReference>